<organism evidence="2 3">
    <name type="scientific">Cupriavidus taiwanensis</name>
    <dbReference type="NCBI Taxonomy" id="164546"/>
    <lineage>
        <taxon>Bacteria</taxon>
        <taxon>Pseudomonadati</taxon>
        <taxon>Pseudomonadota</taxon>
        <taxon>Betaproteobacteria</taxon>
        <taxon>Burkholderiales</taxon>
        <taxon>Burkholderiaceae</taxon>
        <taxon>Cupriavidus</taxon>
    </lineage>
</organism>
<gene>
    <name evidence="2" type="ORF">CBM2594_P20006</name>
</gene>
<protein>
    <recommendedName>
        <fullName evidence="1">HTH cro/C1-type domain-containing protein</fullName>
    </recommendedName>
</protein>
<reference evidence="2 3" key="1">
    <citation type="submission" date="2018-01" db="EMBL/GenBank/DDBJ databases">
        <authorList>
            <person name="Clerissi C."/>
        </authorList>
    </citation>
    <scope>NUCLEOTIDE SEQUENCE [LARGE SCALE GENOMIC DNA]</scope>
    <source>
        <strain evidence="2">Cupriavidus taiwanensis STM 6021</strain>
        <plasmid evidence="3">cbm2594_p</plasmid>
    </source>
</reference>
<dbReference type="InterPro" id="IPR010982">
    <property type="entry name" value="Lambda_DNA-bd_dom_sf"/>
</dbReference>
<evidence type="ECO:0000313" key="3">
    <source>
        <dbReference type="Proteomes" id="UP000257139"/>
    </source>
</evidence>
<accession>A0A7Z7JEN6</accession>
<dbReference type="Gene3D" id="1.10.260.40">
    <property type="entry name" value="lambda repressor-like DNA-binding domains"/>
    <property type="match status" value="1"/>
</dbReference>
<dbReference type="Proteomes" id="UP000257139">
    <property type="component" value="Plasmid CBM2594_p"/>
</dbReference>
<proteinExistence type="predicted"/>
<dbReference type="EMBL" id="OGUU01000025">
    <property type="protein sequence ID" value="SPC25204.1"/>
    <property type="molecule type" value="Genomic_DNA"/>
</dbReference>
<dbReference type="InterPro" id="IPR001387">
    <property type="entry name" value="Cro/C1-type_HTH"/>
</dbReference>
<sequence>MPRPLPDPTPPSRATIRTILQLGDRIRATRAGEGMPIDQAARGCGVSVGMLSKLENGKGVNLEKVLRVLDGLGLTMLIVPKVHGPWLEQAAAHAAKRGDEVAWEPHDD</sequence>
<dbReference type="SMART" id="SM00530">
    <property type="entry name" value="HTH_XRE"/>
    <property type="match status" value="1"/>
</dbReference>
<dbReference type="CDD" id="cd00093">
    <property type="entry name" value="HTH_XRE"/>
    <property type="match status" value="1"/>
</dbReference>
<feature type="domain" description="HTH cro/C1-type" evidence="1">
    <location>
        <begin position="26"/>
        <end position="79"/>
    </location>
</feature>
<evidence type="ECO:0000259" key="1">
    <source>
        <dbReference type="PROSITE" id="PS50943"/>
    </source>
</evidence>
<dbReference type="Pfam" id="PF13560">
    <property type="entry name" value="HTH_31"/>
    <property type="match status" value="1"/>
</dbReference>
<name>A0A7Z7JEN6_9BURK</name>
<geneLocation type="plasmid" evidence="3">
    <name>cbm2594_p</name>
</geneLocation>
<evidence type="ECO:0000313" key="2">
    <source>
        <dbReference type="EMBL" id="SPC25204.1"/>
    </source>
</evidence>
<dbReference type="PROSITE" id="PS50943">
    <property type="entry name" value="HTH_CROC1"/>
    <property type="match status" value="1"/>
</dbReference>
<comment type="caution">
    <text evidence="2">The sequence shown here is derived from an EMBL/GenBank/DDBJ whole genome shotgun (WGS) entry which is preliminary data.</text>
</comment>
<dbReference type="GO" id="GO:0003677">
    <property type="term" value="F:DNA binding"/>
    <property type="evidence" value="ECO:0007669"/>
    <property type="project" value="InterPro"/>
</dbReference>
<dbReference type="SUPFAM" id="SSF47413">
    <property type="entry name" value="lambda repressor-like DNA-binding domains"/>
    <property type="match status" value="1"/>
</dbReference>
<dbReference type="AlphaFoldDB" id="A0A7Z7JEN6"/>
<dbReference type="RefSeq" id="WP_115737139.1">
    <property type="nucleotide sequence ID" value="NZ_LT984799.1"/>
</dbReference>